<dbReference type="EMBL" id="BGPR01005272">
    <property type="protein sequence ID" value="GBN08576.1"/>
    <property type="molecule type" value="Genomic_DNA"/>
</dbReference>
<keyword evidence="2" id="KW-1185">Reference proteome</keyword>
<dbReference type="Proteomes" id="UP000499080">
    <property type="component" value="Unassembled WGS sequence"/>
</dbReference>
<dbReference type="OrthoDB" id="6436979at2759"/>
<comment type="caution">
    <text evidence="1">The sequence shown here is derived from an EMBL/GenBank/DDBJ whole genome shotgun (WGS) entry which is preliminary data.</text>
</comment>
<proteinExistence type="predicted"/>
<reference evidence="1 2" key="1">
    <citation type="journal article" date="2019" name="Sci. Rep.">
        <title>Orb-weaving spider Araneus ventricosus genome elucidates the spidroin gene catalogue.</title>
        <authorList>
            <person name="Kono N."/>
            <person name="Nakamura H."/>
            <person name="Ohtoshi R."/>
            <person name="Moran D.A.P."/>
            <person name="Shinohara A."/>
            <person name="Yoshida Y."/>
            <person name="Fujiwara M."/>
            <person name="Mori M."/>
            <person name="Tomita M."/>
            <person name="Arakawa K."/>
        </authorList>
    </citation>
    <scope>NUCLEOTIDE SEQUENCE [LARGE SCALE GENOMIC DNA]</scope>
</reference>
<evidence type="ECO:0000313" key="1">
    <source>
        <dbReference type="EMBL" id="GBN08576.1"/>
    </source>
</evidence>
<accession>A0A4Y2L4M6</accession>
<gene>
    <name evidence="1" type="ORF">AVEN_264855_1</name>
</gene>
<sequence>MLALKQTCPQRQHFLCIFYVGQAVWCFLWDSKFRILNNYRRQLMSHFQQIMYVETPTCSEQAYLNAVGFGKAVKRLEKITSEGQWETMLATLGNNVRLKKKAGIALWVQPTSTARRLVGVTRGRKRVANGRPSIGSQVSKKEA</sequence>
<organism evidence="1 2">
    <name type="scientific">Araneus ventricosus</name>
    <name type="common">Orbweaver spider</name>
    <name type="synonym">Epeira ventricosa</name>
    <dbReference type="NCBI Taxonomy" id="182803"/>
    <lineage>
        <taxon>Eukaryota</taxon>
        <taxon>Metazoa</taxon>
        <taxon>Ecdysozoa</taxon>
        <taxon>Arthropoda</taxon>
        <taxon>Chelicerata</taxon>
        <taxon>Arachnida</taxon>
        <taxon>Araneae</taxon>
        <taxon>Araneomorphae</taxon>
        <taxon>Entelegynae</taxon>
        <taxon>Araneoidea</taxon>
        <taxon>Araneidae</taxon>
        <taxon>Araneus</taxon>
    </lineage>
</organism>
<protein>
    <submittedName>
        <fullName evidence="1">Uncharacterized protein</fullName>
    </submittedName>
</protein>
<name>A0A4Y2L4M6_ARAVE</name>
<evidence type="ECO:0000313" key="2">
    <source>
        <dbReference type="Proteomes" id="UP000499080"/>
    </source>
</evidence>
<dbReference type="AlphaFoldDB" id="A0A4Y2L4M6"/>